<gene>
    <name evidence="3" type="primary">g518</name>
    <name evidence="3" type="ORF">C2E20_0518</name>
</gene>
<dbReference type="InterPro" id="IPR023393">
    <property type="entry name" value="START-like_dom_sf"/>
</dbReference>
<evidence type="ECO:0000313" key="4">
    <source>
        <dbReference type="Proteomes" id="UP000239649"/>
    </source>
</evidence>
<dbReference type="STRING" id="554055.A0A2P6VQU1"/>
<keyword evidence="2" id="KW-1133">Transmembrane helix</keyword>
<keyword evidence="4" id="KW-1185">Reference proteome</keyword>
<evidence type="ECO:0000313" key="3">
    <source>
        <dbReference type="EMBL" id="PSC76464.1"/>
    </source>
</evidence>
<dbReference type="SUPFAM" id="SSF55961">
    <property type="entry name" value="Bet v1-like"/>
    <property type="match status" value="1"/>
</dbReference>
<dbReference type="EMBL" id="LHPF02000001">
    <property type="protein sequence ID" value="PSC76464.1"/>
    <property type="molecule type" value="Genomic_DNA"/>
</dbReference>
<dbReference type="Gene3D" id="3.30.530.20">
    <property type="match status" value="1"/>
</dbReference>
<proteinExistence type="predicted"/>
<dbReference type="Proteomes" id="UP000239649">
    <property type="component" value="Unassembled WGS sequence"/>
</dbReference>
<evidence type="ECO:0000256" key="2">
    <source>
        <dbReference type="SAM" id="Phobius"/>
    </source>
</evidence>
<feature type="region of interest" description="Disordered" evidence="1">
    <location>
        <begin position="481"/>
        <end position="518"/>
    </location>
</feature>
<keyword evidence="2" id="KW-0472">Membrane</keyword>
<organism evidence="3 4">
    <name type="scientific">Micractinium conductrix</name>
    <dbReference type="NCBI Taxonomy" id="554055"/>
    <lineage>
        <taxon>Eukaryota</taxon>
        <taxon>Viridiplantae</taxon>
        <taxon>Chlorophyta</taxon>
        <taxon>core chlorophytes</taxon>
        <taxon>Trebouxiophyceae</taxon>
        <taxon>Chlorellales</taxon>
        <taxon>Chlorellaceae</taxon>
        <taxon>Chlorella clade</taxon>
        <taxon>Micractinium</taxon>
    </lineage>
</organism>
<keyword evidence="2" id="KW-0812">Transmembrane</keyword>
<protein>
    <submittedName>
        <fullName evidence="3">START-like domain</fullName>
    </submittedName>
</protein>
<name>A0A2P6VQU1_9CHLO</name>
<comment type="caution">
    <text evidence="3">The sequence shown here is derived from an EMBL/GenBank/DDBJ whole genome shotgun (WGS) entry which is preliminary data.</text>
</comment>
<feature type="region of interest" description="Disordered" evidence="1">
    <location>
        <begin position="1"/>
        <end position="51"/>
    </location>
</feature>
<sequence>MGNACCRASPNGDDVVTGGRVGIAPADPSGGQAQGRDAGGSGDGPTSAGRHQCHTSALDGWASDIEEEWHDALSEVDLAEALEEWEEGTLHGHDAGVDRAIEVLKAHGHLLPSALEAQAEEQRTAEREAAAAAAAEIGARVTVAPAGAVPKHQLELPLSQRLRLSLSQPAVGKLLASAVELAAAGRVLGARAAAQAAAAVAGGTLSDLASLPAETLATALPEGAALDVAQVEAEAAAAEAALASLEDHAGWMVSRDDSLKVYYRHQKGTSVHGLYFSAVFDHALEHLLALAHEFDLIVTWNKFSLASIKLAEPTIFESFVYGAQWMMRPFKPMQALLHARGFDLADEHRCLLVAVQDCTPEELPEGHTPLPPEWPKRKLVNILPGSCIRFKPLPAAADGTPRTEGTMMIHMDPHIPYIPAFLLNFVLGVLAPYIFNQMRKVLDSSFADPQGPYPRRIAEQPHLYGLVKKRMAEFWAELSPRASSVDEAAGGGGDGSKRRRRRNSTPSPDMRLGLCGGG</sequence>
<evidence type="ECO:0000256" key="1">
    <source>
        <dbReference type="SAM" id="MobiDB-lite"/>
    </source>
</evidence>
<dbReference type="AlphaFoldDB" id="A0A2P6VQU1"/>
<reference evidence="3 4" key="1">
    <citation type="journal article" date="2018" name="Plant J.">
        <title>Genome sequences of Chlorella sorokiniana UTEX 1602 and Micractinium conductrix SAG 241.80: implications to maltose excretion by a green alga.</title>
        <authorList>
            <person name="Arriola M.B."/>
            <person name="Velmurugan N."/>
            <person name="Zhang Y."/>
            <person name="Plunkett M.H."/>
            <person name="Hondzo H."/>
            <person name="Barney B.M."/>
        </authorList>
    </citation>
    <scope>NUCLEOTIDE SEQUENCE [LARGE SCALE GENOMIC DNA]</scope>
    <source>
        <strain evidence="3 4">SAG 241.80</strain>
    </source>
</reference>
<accession>A0A2P6VQU1</accession>
<dbReference type="OrthoDB" id="510557at2759"/>
<feature type="transmembrane region" description="Helical" evidence="2">
    <location>
        <begin position="417"/>
        <end position="435"/>
    </location>
</feature>